<evidence type="ECO:0000259" key="2">
    <source>
        <dbReference type="PROSITE" id="PS50097"/>
    </source>
</evidence>
<dbReference type="OrthoDB" id="6359943at2759"/>
<dbReference type="InterPro" id="IPR011333">
    <property type="entry name" value="SKP1/BTB/POZ_sf"/>
</dbReference>
<evidence type="ECO:0000256" key="1">
    <source>
        <dbReference type="SAM" id="MobiDB-lite"/>
    </source>
</evidence>
<evidence type="ECO:0000313" key="3">
    <source>
        <dbReference type="EMBL" id="RKP02628.1"/>
    </source>
</evidence>
<evidence type="ECO:0000313" key="4">
    <source>
        <dbReference type="Proteomes" id="UP000274922"/>
    </source>
</evidence>
<dbReference type="InterPro" id="IPR000210">
    <property type="entry name" value="BTB/POZ_dom"/>
</dbReference>
<dbReference type="PROSITE" id="PS50097">
    <property type="entry name" value="BTB"/>
    <property type="match status" value="1"/>
</dbReference>
<name>A0A4P9XB60_9FUNG</name>
<keyword evidence="4" id="KW-1185">Reference proteome</keyword>
<feature type="compositionally biased region" description="Low complexity" evidence="1">
    <location>
        <begin position="61"/>
        <end position="76"/>
    </location>
</feature>
<reference evidence="4" key="1">
    <citation type="journal article" date="2018" name="Nat. Microbiol.">
        <title>Leveraging single-cell genomics to expand the fungal tree of life.</title>
        <authorList>
            <person name="Ahrendt S.R."/>
            <person name="Quandt C.A."/>
            <person name="Ciobanu D."/>
            <person name="Clum A."/>
            <person name="Salamov A."/>
            <person name="Andreopoulos B."/>
            <person name="Cheng J.F."/>
            <person name="Woyke T."/>
            <person name="Pelin A."/>
            <person name="Henrissat B."/>
            <person name="Reynolds N.K."/>
            <person name="Benny G.L."/>
            <person name="Smith M.E."/>
            <person name="James T.Y."/>
            <person name="Grigoriev I.V."/>
        </authorList>
    </citation>
    <scope>NUCLEOTIDE SEQUENCE [LARGE SCALE GENOMIC DNA]</scope>
    <source>
        <strain evidence="4">ATCC 52028</strain>
    </source>
</reference>
<dbReference type="Proteomes" id="UP000274922">
    <property type="component" value="Unassembled WGS sequence"/>
</dbReference>
<feature type="region of interest" description="Disordered" evidence="1">
    <location>
        <begin position="737"/>
        <end position="760"/>
    </location>
</feature>
<feature type="compositionally biased region" description="Basic residues" evidence="1">
    <location>
        <begin position="919"/>
        <end position="933"/>
    </location>
</feature>
<dbReference type="PANTHER" id="PTHR47369">
    <property type="entry name" value="BTB/POZ DOMAIN-CONTAINING PROTEIN"/>
    <property type="match status" value="1"/>
</dbReference>
<feature type="domain" description="BTB" evidence="2">
    <location>
        <begin position="129"/>
        <end position="157"/>
    </location>
</feature>
<proteinExistence type="predicted"/>
<feature type="compositionally biased region" description="Low complexity" evidence="1">
    <location>
        <begin position="499"/>
        <end position="519"/>
    </location>
</feature>
<gene>
    <name evidence="3" type="ORF">CXG81DRAFT_24681</name>
</gene>
<feature type="compositionally biased region" description="Basic and acidic residues" evidence="1">
    <location>
        <begin position="50"/>
        <end position="60"/>
    </location>
</feature>
<feature type="region of interest" description="Disordered" evidence="1">
    <location>
        <begin position="786"/>
        <end position="959"/>
    </location>
</feature>
<feature type="compositionally biased region" description="Basic and acidic residues" evidence="1">
    <location>
        <begin position="857"/>
        <end position="886"/>
    </location>
</feature>
<accession>A0A4P9XB60</accession>
<dbReference type="EMBL" id="ML014138">
    <property type="protein sequence ID" value="RKP02628.1"/>
    <property type="molecule type" value="Genomic_DNA"/>
</dbReference>
<feature type="compositionally biased region" description="Low complexity" evidence="1">
    <location>
        <begin position="831"/>
        <end position="855"/>
    </location>
</feature>
<protein>
    <recommendedName>
        <fullName evidence="2">BTB domain-containing protein</fullName>
    </recommendedName>
</protein>
<feature type="compositionally biased region" description="Acidic residues" evidence="1">
    <location>
        <begin position="887"/>
        <end position="914"/>
    </location>
</feature>
<dbReference type="PANTHER" id="PTHR47369:SF1">
    <property type="entry name" value="BTB_POZ DOMAIN-CONTAINING PROTEIN"/>
    <property type="match status" value="1"/>
</dbReference>
<dbReference type="AlphaFoldDB" id="A0A4P9XB60"/>
<dbReference type="SUPFAM" id="SSF54695">
    <property type="entry name" value="POZ domain"/>
    <property type="match status" value="1"/>
</dbReference>
<feature type="compositionally biased region" description="Polar residues" evidence="1">
    <location>
        <begin position="472"/>
        <end position="487"/>
    </location>
</feature>
<feature type="region of interest" description="Disordered" evidence="1">
    <location>
        <begin position="472"/>
        <end position="519"/>
    </location>
</feature>
<sequence length="1052" mass="113035">MATKMTSLPSAGRAGDLGWKTSSYHDLIPINRELAAPLLHEIRSAQARYEAAHDDADHPAQQEASPVSTASSSPRSGHSHAKSGRARPQRLADRVTDRIPAADSPALLAFYRRITQNLAQYGWKKGLFSDVTVVAMGHPFQLHRLILLQSPYFAGLFAGIHPAAEEPSPPDVHGRRASATPSMAPVDPTAPLWADTHHPTIHLHFDEDSPITLFTIEIVLARLYGRFRVPTEAESETPVLTPETAPALLVTAQYFGDTELAQICLAFVCNTITHGTIGFYCAWFEEYDVGADVHAVVGDALLVHLSRRLAVDTPLQKAITQPREHGGVHWGLIERVLYADCLCVRNEAERVRLVLRLAHRYLQSHLAAPPRGLASRDALRARLTRVERVHAQVQRTLTLVPVYAHLPLADLTALRQAAQQAQTCLGQLKQELHTRAATRRDINYLSLPALPEIEAAMAQQHALRFAVETSAPDSRSMSLTMPGSAASSPCDGSDLGPRAASGSSHTSSTSSSSSAAVSPLLDASSDIDDPFRSDDRRTYFVHQPRVCSPQSTKHGAKTAVPVDDTDRITVQSLNDLILKRGGLPRSLHGATSVNACLADVKAMPFRFAVKFKRGLARQLRAGDRVASHRVFYAGSIWQIYLQMVLAPSELSSNTAVLPKLGIYLQRFAPEQIGYRVSSHTAAAAGDPDAEGEEGGLSAGSAGSAEMASALRLAAAGLGSDETLDVAAASLYPSEAGPLARPIRLSPPTLRTPFSQTAHAPPAAESVSAALAPASASTSASASAPLSASLARHGDHAMDSDSNDSDITLPRSSARRIPASTAPPRRVRAHGARSTPPRSVSRSRSPGSPPSARAAAHQPDRHAADGADDDTHADDATHADDEAHHAEDDADDVFDEDIFGDESSDDDAAAAEDASDALRRRWQAARRAMRHRGRGAAPSPAPKPPSVHATLTQPQPALPYSDPREATLTWFTLYCYFGTKLFRLASKPDTFRHSQSWGWRSAKLWNFVACLENGGTSLLDWDHSALPSAALDGAEMSDDHETTLEICVAMGHS</sequence>
<feature type="compositionally biased region" description="Basic residues" evidence="1">
    <location>
        <begin position="77"/>
        <end position="88"/>
    </location>
</feature>
<feature type="region of interest" description="Disordered" evidence="1">
    <location>
        <begin position="49"/>
        <end position="92"/>
    </location>
</feature>
<organism evidence="3 4">
    <name type="scientific">Caulochytrium protostelioides</name>
    <dbReference type="NCBI Taxonomy" id="1555241"/>
    <lineage>
        <taxon>Eukaryota</taxon>
        <taxon>Fungi</taxon>
        <taxon>Fungi incertae sedis</taxon>
        <taxon>Chytridiomycota</taxon>
        <taxon>Chytridiomycota incertae sedis</taxon>
        <taxon>Chytridiomycetes</taxon>
        <taxon>Caulochytriales</taxon>
        <taxon>Caulochytriaceae</taxon>
        <taxon>Caulochytrium</taxon>
    </lineage>
</organism>
<dbReference type="Gene3D" id="3.30.710.10">
    <property type="entry name" value="Potassium Channel Kv1.1, Chain A"/>
    <property type="match status" value="1"/>
</dbReference>
<dbReference type="STRING" id="1555241.A0A4P9XB60"/>